<keyword evidence="3" id="KW-1185">Reference proteome</keyword>
<reference evidence="2 3" key="1">
    <citation type="submission" date="2020-07" db="EMBL/GenBank/DDBJ databases">
        <title>Comparative genomics of pyrophilous fungi reveals a link between fire events and developmental genes.</title>
        <authorList>
            <consortium name="DOE Joint Genome Institute"/>
            <person name="Steindorff A.S."/>
            <person name="Carver A."/>
            <person name="Calhoun S."/>
            <person name="Stillman K."/>
            <person name="Liu H."/>
            <person name="Lipzen A."/>
            <person name="Pangilinan J."/>
            <person name="Labutti K."/>
            <person name="Bruns T.D."/>
            <person name="Grigoriev I.V."/>
        </authorList>
    </citation>
    <scope>NUCLEOTIDE SEQUENCE [LARGE SCALE GENOMIC DNA]</scope>
    <source>
        <strain evidence="2 3">CBS 144469</strain>
    </source>
</reference>
<feature type="domain" description="DUF7918" evidence="1">
    <location>
        <begin position="8"/>
        <end position="157"/>
    </location>
</feature>
<dbReference type="EMBL" id="JACGCI010000030">
    <property type="protein sequence ID" value="KAF6755411.1"/>
    <property type="molecule type" value="Genomic_DNA"/>
</dbReference>
<organism evidence="2 3">
    <name type="scientific">Ephemerocybe angulata</name>
    <dbReference type="NCBI Taxonomy" id="980116"/>
    <lineage>
        <taxon>Eukaryota</taxon>
        <taxon>Fungi</taxon>
        <taxon>Dikarya</taxon>
        <taxon>Basidiomycota</taxon>
        <taxon>Agaricomycotina</taxon>
        <taxon>Agaricomycetes</taxon>
        <taxon>Agaricomycetidae</taxon>
        <taxon>Agaricales</taxon>
        <taxon>Agaricineae</taxon>
        <taxon>Psathyrellaceae</taxon>
        <taxon>Ephemerocybe</taxon>
    </lineage>
</organism>
<evidence type="ECO:0000259" key="1">
    <source>
        <dbReference type="Pfam" id="PF25534"/>
    </source>
</evidence>
<dbReference type="Pfam" id="PF25534">
    <property type="entry name" value="DUF7918"/>
    <property type="match status" value="1"/>
</dbReference>
<comment type="caution">
    <text evidence="2">The sequence shown here is derived from an EMBL/GenBank/DDBJ whole genome shotgun (WGS) entry which is preliminary data.</text>
</comment>
<evidence type="ECO:0000313" key="3">
    <source>
        <dbReference type="Proteomes" id="UP000521943"/>
    </source>
</evidence>
<dbReference type="InterPro" id="IPR057678">
    <property type="entry name" value="DUF7918"/>
</dbReference>
<sequence length="218" mass="24018">MPLEVAGFKIWIECDHNPLPEFEAKHVEGGGNGQTPACSAWIPSVASKPFSVCIRLPAQPRLHNYAVKVIVDGGPGRSVVQRCIPVTEPGLGDVRYIWGVETGLYVRFMDPFRFAEVVPKAPGEGSRFALSHERKPVEGLGQITVQIFSWERTREPQIPPPRLQGLMDVLLGRRVSEDIDDNTLFGGDGTQEEIGRAVFAYHTMESLIAHRIAPLPVG</sequence>
<dbReference type="AlphaFoldDB" id="A0A8H6HYS5"/>
<evidence type="ECO:0000313" key="2">
    <source>
        <dbReference type="EMBL" id="KAF6755411.1"/>
    </source>
</evidence>
<name>A0A8H6HYS5_9AGAR</name>
<accession>A0A8H6HYS5</accession>
<gene>
    <name evidence="2" type="ORF">DFP72DRAFT_896772</name>
</gene>
<protein>
    <recommendedName>
        <fullName evidence="1">DUF7918 domain-containing protein</fullName>
    </recommendedName>
</protein>
<proteinExistence type="predicted"/>
<dbReference type="Proteomes" id="UP000521943">
    <property type="component" value="Unassembled WGS sequence"/>
</dbReference>